<organism evidence="2 3">
    <name type="scientific">Penicillium arizonense</name>
    <dbReference type="NCBI Taxonomy" id="1835702"/>
    <lineage>
        <taxon>Eukaryota</taxon>
        <taxon>Fungi</taxon>
        <taxon>Dikarya</taxon>
        <taxon>Ascomycota</taxon>
        <taxon>Pezizomycotina</taxon>
        <taxon>Eurotiomycetes</taxon>
        <taxon>Eurotiomycetidae</taxon>
        <taxon>Eurotiales</taxon>
        <taxon>Aspergillaceae</taxon>
        <taxon>Penicillium</taxon>
    </lineage>
</organism>
<reference evidence="2 3" key="1">
    <citation type="journal article" date="2016" name="Sci. Rep.">
        <title>Penicillium arizonense, a new, genome sequenced fungal species, reveals a high chemical diversity in secreted metabolites.</title>
        <authorList>
            <person name="Grijseels S."/>
            <person name="Nielsen J.C."/>
            <person name="Randelovic M."/>
            <person name="Nielsen J."/>
            <person name="Nielsen K.F."/>
            <person name="Workman M."/>
            <person name="Frisvad J.C."/>
        </authorList>
    </citation>
    <scope>NUCLEOTIDE SEQUENCE [LARGE SCALE GENOMIC DNA]</scope>
    <source>
        <strain evidence="2 3">CBS 141311</strain>
    </source>
</reference>
<feature type="transmembrane region" description="Helical" evidence="1">
    <location>
        <begin position="291"/>
        <end position="312"/>
    </location>
</feature>
<dbReference type="Proteomes" id="UP000177622">
    <property type="component" value="Unassembled WGS sequence"/>
</dbReference>
<proteinExistence type="predicted"/>
<evidence type="ECO:0000313" key="2">
    <source>
        <dbReference type="EMBL" id="OGE52871.1"/>
    </source>
</evidence>
<sequence length="350" mass="38815">MLSAMNAFQNALCAESANWSAAIPRPAVTGTVLNHPLPQMEQIAMLQRRRWIARCQHDGLSAYHLSMSIPRMASSFPYLLDSLLALSALHLASVEDENRASWLDTALNYQGQACSGLGKVISDLSPPDYEPAFVASIFILILAMGLKAISIDSQPPDPVSVVLEVRNLISGPAMIFSRIHEAGGDSQLEGWLCVPETQESLEAGEHSHGSAPEEDNKKLFRLHGNLVASLNQLLSTIDTKEDSKKDTYRGTWQLLYQAIEPWPKIGAQGGVIAWPLFLSDEFCSLLQNGEWMARILFLHYGLAMGLMCNRWYVRDWGRRLVMATLEPLDEIPQEWNDTIAWIGKAAQGDD</sequence>
<dbReference type="Pfam" id="PF11951">
    <property type="entry name" value="Fungal_trans_2"/>
    <property type="match status" value="1"/>
</dbReference>
<keyword evidence="1" id="KW-0812">Transmembrane</keyword>
<name>A0A1F5LIW9_PENAI</name>
<dbReference type="InterPro" id="IPR021858">
    <property type="entry name" value="Fun_TF"/>
</dbReference>
<dbReference type="RefSeq" id="XP_022488310.1">
    <property type="nucleotide sequence ID" value="XM_022631825.1"/>
</dbReference>
<evidence type="ECO:0008006" key="4">
    <source>
        <dbReference type="Google" id="ProtNLM"/>
    </source>
</evidence>
<evidence type="ECO:0000313" key="3">
    <source>
        <dbReference type="Proteomes" id="UP000177622"/>
    </source>
</evidence>
<keyword evidence="3" id="KW-1185">Reference proteome</keyword>
<dbReference type="GeneID" id="34576559"/>
<dbReference type="EMBL" id="LXJU01000009">
    <property type="protein sequence ID" value="OGE52871.1"/>
    <property type="molecule type" value="Genomic_DNA"/>
</dbReference>
<protein>
    <recommendedName>
        <fullName evidence="4">C6 transcription factor</fullName>
    </recommendedName>
</protein>
<dbReference type="PANTHER" id="PTHR47784">
    <property type="entry name" value="STEROL UPTAKE CONTROL PROTEIN 2"/>
    <property type="match status" value="1"/>
</dbReference>
<dbReference type="InterPro" id="IPR053157">
    <property type="entry name" value="Sterol_Uptake_Regulator"/>
</dbReference>
<dbReference type="OrthoDB" id="4937900at2759"/>
<comment type="caution">
    <text evidence="2">The sequence shown here is derived from an EMBL/GenBank/DDBJ whole genome shotgun (WGS) entry which is preliminary data.</text>
</comment>
<dbReference type="STRING" id="1835702.A0A1F5LIW9"/>
<dbReference type="GO" id="GO:0001228">
    <property type="term" value="F:DNA-binding transcription activator activity, RNA polymerase II-specific"/>
    <property type="evidence" value="ECO:0007669"/>
    <property type="project" value="TreeGrafter"/>
</dbReference>
<gene>
    <name evidence="2" type="ORF">PENARI_c009G04101</name>
</gene>
<evidence type="ECO:0000256" key="1">
    <source>
        <dbReference type="SAM" id="Phobius"/>
    </source>
</evidence>
<keyword evidence="1" id="KW-0472">Membrane</keyword>
<keyword evidence="1" id="KW-1133">Transmembrane helix</keyword>
<accession>A0A1F5LIW9</accession>
<dbReference type="PANTHER" id="PTHR47784:SF14">
    <property type="entry name" value="ZN(II)2CYS6 TRANSCRIPTION FACTOR (EUROFUNG)"/>
    <property type="match status" value="1"/>
</dbReference>
<dbReference type="AlphaFoldDB" id="A0A1F5LIW9"/>